<protein>
    <submittedName>
        <fullName evidence="1">Uncharacterized protein</fullName>
    </submittedName>
</protein>
<accession>A0AAN8W061</accession>
<evidence type="ECO:0000313" key="1">
    <source>
        <dbReference type="EMBL" id="KAK6940909.1"/>
    </source>
</evidence>
<comment type="caution">
    <text evidence="1">The sequence shown here is derived from an EMBL/GenBank/DDBJ whole genome shotgun (WGS) entry which is preliminary data.</text>
</comment>
<proteinExistence type="predicted"/>
<dbReference type="AlphaFoldDB" id="A0AAN8W061"/>
<dbReference type="Proteomes" id="UP001370490">
    <property type="component" value="Unassembled WGS sequence"/>
</dbReference>
<evidence type="ECO:0000313" key="2">
    <source>
        <dbReference type="Proteomes" id="UP001370490"/>
    </source>
</evidence>
<organism evidence="1 2">
    <name type="scientific">Dillenia turbinata</name>
    <dbReference type="NCBI Taxonomy" id="194707"/>
    <lineage>
        <taxon>Eukaryota</taxon>
        <taxon>Viridiplantae</taxon>
        <taxon>Streptophyta</taxon>
        <taxon>Embryophyta</taxon>
        <taxon>Tracheophyta</taxon>
        <taxon>Spermatophyta</taxon>
        <taxon>Magnoliopsida</taxon>
        <taxon>eudicotyledons</taxon>
        <taxon>Gunneridae</taxon>
        <taxon>Pentapetalae</taxon>
        <taxon>Dilleniales</taxon>
        <taxon>Dilleniaceae</taxon>
        <taxon>Dillenia</taxon>
    </lineage>
</organism>
<gene>
    <name evidence="1" type="ORF">RJ641_030440</name>
</gene>
<name>A0AAN8W061_9MAGN</name>
<reference evidence="1 2" key="1">
    <citation type="submission" date="2023-12" db="EMBL/GenBank/DDBJ databases">
        <title>A high-quality genome assembly for Dillenia turbinata (Dilleniales).</title>
        <authorList>
            <person name="Chanderbali A."/>
        </authorList>
    </citation>
    <scope>NUCLEOTIDE SEQUENCE [LARGE SCALE GENOMIC DNA]</scope>
    <source>
        <strain evidence="1">LSX21</strain>
        <tissue evidence="1">Leaf</tissue>
    </source>
</reference>
<dbReference type="EMBL" id="JBAMMX010000005">
    <property type="protein sequence ID" value="KAK6940909.1"/>
    <property type="molecule type" value="Genomic_DNA"/>
</dbReference>
<sequence>MLRHGSSYTTKVRLLLLMRTSGLHNSQVNCAPRSSFGIEDFLYNDNSRPYTSHKKNLKYPNEHVSFKQWTVAYMEPFDD</sequence>
<keyword evidence="2" id="KW-1185">Reference proteome</keyword>